<dbReference type="PANTHER" id="PTHR12542">
    <property type="entry name" value="EXOCYST COMPLEX PROTEIN EXO70"/>
    <property type="match status" value="1"/>
</dbReference>
<dbReference type="AlphaFoldDB" id="A0AAV5C0S6"/>
<accession>A0AAV5C0S6</accession>
<dbReference type="PANTHER" id="PTHR12542:SF114">
    <property type="entry name" value="EXOCYST SUBUNIT EXO70 FAMILY PROTEIN"/>
    <property type="match status" value="1"/>
</dbReference>
<reference evidence="5" key="2">
    <citation type="submission" date="2021-12" db="EMBL/GenBank/DDBJ databases">
        <title>Resequencing data analysis of finger millet.</title>
        <authorList>
            <person name="Hatakeyama M."/>
            <person name="Aluri S."/>
            <person name="Balachadran M.T."/>
            <person name="Sivarajan S.R."/>
            <person name="Poveda L."/>
            <person name="Shimizu-Inatsugi R."/>
            <person name="Schlapbach R."/>
            <person name="Sreeman S.M."/>
            <person name="Shimizu K.K."/>
        </authorList>
    </citation>
    <scope>NUCLEOTIDE SEQUENCE</scope>
</reference>
<gene>
    <name evidence="5" type="primary">ga08717</name>
    <name evidence="5" type="ORF">PR202_ga08717</name>
</gene>
<reference evidence="5" key="1">
    <citation type="journal article" date="2018" name="DNA Res.">
        <title>Multiple hybrid de novo genome assembly of finger millet, an orphan allotetraploid crop.</title>
        <authorList>
            <person name="Hatakeyama M."/>
            <person name="Aluri S."/>
            <person name="Balachadran M.T."/>
            <person name="Sivarajan S.R."/>
            <person name="Patrignani A."/>
            <person name="Gruter S."/>
            <person name="Poveda L."/>
            <person name="Shimizu-Inatsugi R."/>
            <person name="Baeten J."/>
            <person name="Francoijs K.J."/>
            <person name="Nataraja K.N."/>
            <person name="Reddy Y.A.N."/>
            <person name="Phadnis S."/>
            <person name="Ravikumar R.L."/>
            <person name="Schlapbach R."/>
            <person name="Sreeman S.M."/>
            <person name="Shimizu K.K."/>
        </authorList>
    </citation>
    <scope>NUCLEOTIDE SEQUENCE</scope>
</reference>
<sequence>MGAVVGKPAEVPNTLAAVRLAFAVWNRPSGSNAGIWDEDGNYTNRNLLSTVDELLLLRAQVDPSARASLDSVIAVAMSRLVEEFLSVRVWNAFPGAGDRSSVDTITGGASDGSSELLLVDEADLVRPAGVSVLHEIAQRVVIRAGGAEEFRRAFADARCELIIVDFPGRTLACRDGAVVGRDQAFPDGHRRHAKAAAPVCGGVHRDDTSSHEKLPYILGMYEALSDASPSLLLVLYGEHKALVSERIQGTLTNLGDLAKTMTRGLVAKVVLYDSSHGLWGADDGVHPLTRYVMTRVEQELAPYRTVLGLILATSGDVNGAAERVTTFGGLVEELIEALERNLEKISALNAGGSASAAAHLFLANNISFVLNRAADADVAPVLGDEWVALRRSKLERHAAS</sequence>
<keyword evidence="3" id="KW-0268">Exocytosis</keyword>
<dbReference type="InterPro" id="IPR004140">
    <property type="entry name" value="Exo70"/>
</dbReference>
<evidence type="ECO:0000259" key="4">
    <source>
        <dbReference type="Pfam" id="PF03081"/>
    </source>
</evidence>
<organism evidence="5 6">
    <name type="scientific">Eleusine coracana subsp. coracana</name>
    <dbReference type="NCBI Taxonomy" id="191504"/>
    <lineage>
        <taxon>Eukaryota</taxon>
        <taxon>Viridiplantae</taxon>
        <taxon>Streptophyta</taxon>
        <taxon>Embryophyta</taxon>
        <taxon>Tracheophyta</taxon>
        <taxon>Spermatophyta</taxon>
        <taxon>Magnoliopsida</taxon>
        <taxon>Liliopsida</taxon>
        <taxon>Poales</taxon>
        <taxon>Poaceae</taxon>
        <taxon>PACMAD clade</taxon>
        <taxon>Chloridoideae</taxon>
        <taxon>Cynodonteae</taxon>
        <taxon>Eleusininae</taxon>
        <taxon>Eleusine</taxon>
    </lineage>
</organism>
<dbReference type="GO" id="GO:0000145">
    <property type="term" value="C:exocyst"/>
    <property type="evidence" value="ECO:0007669"/>
    <property type="project" value="InterPro"/>
</dbReference>
<dbReference type="GO" id="GO:0005546">
    <property type="term" value="F:phosphatidylinositol-4,5-bisphosphate binding"/>
    <property type="evidence" value="ECO:0007669"/>
    <property type="project" value="InterPro"/>
</dbReference>
<evidence type="ECO:0000256" key="3">
    <source>
        <dbReference type="RuleBase" id="RU365026"/>
    </source>
</evidence>
<protein>
    <recommendedName>
        <fullName evidence="3">Exocyst subunit Exo70 family protein</fullName>
    </recommendedName>
</protein>
<keyword evidence="6" id="KW-1185">Reference proteome</keyword>
<evidence type="ECO:0000256" key="2">
    <source>
        <dbReference type="ARBA" id="ARBA00022448"/>
    </source>
</evidence>
<dbReference type="InterPro" id="IPR046364">
    <property type="entry name" value="Exo70_C"/>
</dbReference>
<evidence type="ECO:0000313" key="5">
    <source>
        <dbReference type="EMBL" id="GJM92266.1"/>
    </source>
</evidence>
<evidence type="ECO:0000313" key="6">
    <source>
        <dbReference type="Proteomes" id="UP001054889"/>
    </source>
</evidence>
<name>A0AAV5C0S6_ELECO</name>
<keyword evidence="2 3" id="KW-0813">Transport</keyword>
<dbReference type="InterPro" id="IPR016159">
    <property type="entry name" value="Cullin_repeat-like_dom_sf"/>
</dbReference>
<comment type="caution">
    <text evidence="5">The sequence shown here is derived from an EMBL/GenBank/DDBJ whole genome shotgun (WGS) entry which is preliminary data.</text>
</comment>
<proteinExistence type="inferred from homology"/>
<dbReference type="GO" id="GO:0006887">
    <property type="term" value="P:exocytosis"/>
    <property type="evidence" value="ECO:0007669"/>
    <property type="project" value="UniProtKB-KW"/>
</dbReference>
<dbReference type="Proteomes" id="UP001054889">
    <property type="component" value="Unassembled WGS sequence"/>
</dbReference>
<evidence type="ECO:0000256" key="1">
    <source>
        <dbReference type="ARBA" id="ARBA00006756"/>
    </source>
</evidence>
<dbReference type="Gene3D" id="1.20.1280.170">
    <property type="entry name" value="Exocyst complex component Exo70"/>
    <property type="match status" value="1"/>
</dbReference>
<dbReference type="SUPFAM" id="SSF74788">
    <property type="entry name" value="Cullin repeat-like"/>
    <property type="match status" value="1"/>
</dbReference>
<comment type="function">
    <text evidence="3">Component of the exocyst complex.</text>
</comment>
<dbReference type="Pfam" id="PF03081">
    <property type="entry name" value="Exo70_C"/>
    <property type="match status" value="1"/>
</dbReference>
<comment type="similarity">
    <text evidence="1 3">Belongs to the EXO70 family.</text>
</comment>
<dbReference type="EMBL" id="BQKI01000004">
    <property type="protein sequence ID" value="GJM92266.1"/>
    <property type="molecule type" value="Genomic_DNA"/>
</dbReference>
<dbReference type="GO" id="GO:0015031">
    <property type="term" value="P:protein transport"/>
    <property type="evidence" value="ECO:0007669"/>
    <property type="project" value="UniProtKB-KW"/>
</dbReference>
<keyword evidence="3" id="KW-0653">Protein transport</keyword>
<feature type="domain" description="Exocyst complex subunit Exo70 C-terminal" evidence="4">
    <location>
        <begin position="208"/>
        <end position="399"/>
    </location>
</feature>